<evidence type="ECO:0000256" key="1">
    <source>
        <dbReference type="ARBA" id="ARBA00023186"/>
    </source>
</evidence>
<keyword evidence="5" id="KW-1185">Reference proteome</keyword>
<dbReference type="InterPro" id="IPR021059">
    <property type="entry name" value="DnaJ-related_N"/>
</dbReference>
<dbReference type="SUPFAM" id="SSF46565">
    <property type="entry name" value="Chaperone J-domain"/>
    <property type="match status" value="1"/>
</dbReference>
<reference evidence="5" key="1">
    <citation type="journal article" date="2019" name="Int. J. Syst. Evol. Microbiol.">
        <title>The Global Catalogue of Microorganisms (GCM) 10K type strain sequencing project: providing services to taxonomists for standard genome sequencing and annotation.</title>
        <authorList>
            <consortium name="The Broad Institute Genomics Platform"/>
            <consortium name="The Broad Institute Genome Sequencing Center for Infectious Disease"/>
            <person name="Wu L."/>
            <person name="Ma J."/>
        </authorList>
    </citation>
    <scope>NUCLEOTIDE SEQUENCE [LARGE SCALE GENOMIC DNA]</scope>
    <source>
        <strain evidence="5">JCM 32305</strain>
    </source>
</reference>
<sequence length="224" mass="26244">MLLDKTSQNHYANSQSTAPDARVLSVPKGDNPLIWPVLTLLKSSNTSWKVHHLASELQTKGLMHDLDPMPEKDLFKRNFLLMNALYELQDMLMPRQWLQVKAMEIQIFRIIPAHADIEHVRDGALRDYYLDWANYDASVNVVREMLESFWSSYQQYIGVNVQLMHKGHALKVFELDVTATDKDIRKQWRKLALKWHPDRDEGNAERFREICEAWQTLRDKSLVA</sequence>
<dbReference type="CDD" id="cd06257">
    <property type="entry name" value="DnaJ"/>
    <property type="match status" value="1"/>
</dbReference>
<organism evidence="4 5">
    <name type="scientific">Shewanella ulleungensis</name>
    <dbReference type="NCBI Taxonomy" id="2282699"/>
    <lineage>
        <taxon>Bacteria</taxon>
        <taxon>Pseudomonadati</taxon>
        <taxon>Pseudomonadota</taxon>
        <taxon>Gammaproteobacteria</taxon>
        <taxon>Alteromonadales</taxon>
        <taxon>Shewanellaceae</taxon>
        <taxon>Shewanella</taxon>
    </lineage>
</organism>
<dbReference type="Proteomes" id="UP000654004">
    <property type="component" value="Unassembled WGS sequence"/>
</dbReference>
<dbReference type="InterPro" id="IPR001623">
    <property type="entry name" value="DnaJ_domain"/>
</dbReference>
<comment type="caution">
    <text evidence="4">The sequence shown here is derived from an EMBL/GenBank/DDBJ whole genome shotgun (WGS) entry which is preliminary data.</text>
</comment>
<evidence type="ECO:0000313" key="5">
    <source>
        <dbReference type="Proteomes" id="UP000654004"/>
    </source>
</evidence>
<proteinExistence type="predicted"/>
<accession>A0ABQ2QNP7</accession>
<protein>
    <submittedName>
        <fullName evidence="4">Molecular chaperone DnaJ</fullName>
    </submittedName>
</protein>
<gene>
    <name evidence="4" type="ORF">GCM10009410_20380</name>
</gene>
<dbReference type="SMART" id="SM00271">
    <property type="entry name" value="DnaJ"/>
    <property type="match status" value="1"/>
</dbReference>
<evidence type="ECO:0000256" key="2">
    <source>
        <dbReference type="SAM" id="MobiDB-lite"/>
    </source>
</evidence>
<evidence type="ECO:0000259" key="3">
    <source>
        <dbReference type="PROSITE" id="PS50076"/>
    </source>
</evidence>
<dbReference type="Pfam" id="PF12339">
    <property type="entry name" value="DNAJ_related"/>
    <property type="match status" value="1"/>
</dbReference>
<keyword evidence="1" id="KW-0143">Chaperone</keyword>
<dbReference type="InterPro" id="IPR036869">
    <property type="entry name" value="J_dom_sf"/>
</dbReference>
<name>A0ABQ2QNP7_9GAMM</name>
<dbReference type="Gene3D" id="1.10.287.110">
    <property type="entry name" value="DnaJ domain"/>
    <property type="match status" value="1"/>
</dbReference>
<evidence type="ECO:0000313" key="4">
    <source>
        <dbReference type="EMBL" id="GGP86685.1"/>
    </source>
</evidence>
<dbReference type="PANTHER" id="PTHR24074">
    <property type="entry name" value="CO-CHAPERONE PROTEIN DJLA"/>
    <property type="match status" value="1"/>
</dbReference>
<dbReference type="PROSITE" id="PS50076">
    <property type="entry name" value="DNAJ_2"/>
    <property type="match status" value="1"/>
</dbReference>
<feature type="region of interest" description="Disordered" evidence="2">
    <location>
        <begin position="1"/>
        <end position="24"/>
    </location>
</feature>
<dbReference type="RefSeq" id="WP_188955845.1">
    <property type="nucleotide sequence ID" value="NZ_BMQW01000004.1"/>
</dbReference>
<feature type="domain" description="J" evidence="3">
    <location>
        <begin position="168"/>
        <end position="222"/>
    </location>
</feature>
<dbReference type="InterPro" id="IPR050817">
    <property type="entry name" value="DjlA_DnaK_co-chaperone"/>
</dbReference>
<dbReference type="Pfam" id="PF00226">
    <property type="entry name" value="DnaJ"/>
    <property type="match status" value="1"/>
</dbReference>
<feature type="compositionally biased region" description="Polar residues" evidence="2">
    <location>
        <begin position="1"/>
        <end position="18"/>
    </location>
</feature>
<dbReference type="EMBL" id="BMQW01000004">
    <property type="protein sequence ID" value="GGP86685.1"/>
    <property type="molecule type" value="Genomic_DNA"/>
</dbReference>